<dbReference type="InterPro" id="IPR003593">
    <property type="entry name" value="AAA+_ATPase"/>
</dbReference>
<dbReference type="GO" id="GO:0016887">
    <property type="term" value="F:ATP hydrolysis activity"/>
    <property type="evidence" value="ECO:0007669"/>
    <property type="project" value="InterPro"/>
</dbReference>
<evidence type="ECO:0000313" key="6">
    <source>
        <dbReference type="EMBL" id="GIJ45023.1"/>
    </source>
</evidence>
<dbReference type="CDD" id="cd03230">
    <property type="entry name" value="ABC_DR_subfamily_A"/>
    <property type="match status" value="1"/>
</dbReference>
<evidence type="ECO:0000256" key="4">
    <source>
        <dbReference type="ARBA" id="ARBA00022840"/>
    </source>
</evidence>
<keyword evidence="3" id="KW-0547">Nucleotide-binding</keyword>
<keyword evidence="2" id="KW-0813">Transport</keyword>
<keyword evidence="4 6" id="KW-0067">ATP-binding</keyword>
<dbReference type="InterPro" id="IPR027417">
    <property type="entry name" value="P-loop_NTPase"/>
</dbReference>
<organism evidence="6 7">
    <name type="scientific">Virgisporangium aliadipatigenens</name>
    <dbReference type="NCBI Taxonomy" id="741659"/>
    <lineage>
        <taxon>Bacteria</taxon>
        <taxon>Bacillati</taxon>
        <taxon>Actinomycetota</taxon>
        <taxon>Actinomycetes</taxon>
        <taxon>Micromonosporales</taxon>
        <taxon>Micromonosporaceae</taxon>
        <taxon>Virgisporangium</taxon>
    </lineage>
</organism>
<dbReference type="Gene3D" id="3.40.50.300">
    <property type="entry name" value="P-loop containing nucleotide triphosphate hydrolases"/>
    <property type="match status" value="1"/>
</dbReference>
<dbReference type="GO" id="GO:0005524">
    <property type="term" value="F:ATP binding"/>
    <property type="evidence" value="ECO:0007669"/>
    <property type="project" value="UniProtKB-KW"/>
</dbReference>
<evidence type="ECO:0000259" key="5">
    <source>
        <dbReference type="PROSITE" id="PS50893"/>
    </source>
</evidence>
<dbReference type="SMART" id="SM00382">
    <property type="entry name" value="AAA"/>
    <property type="match status" value="1"/>
</dbReference>
<dbReference type="InterPro" id="IPR003439">
    <property type="entry name" value="ABC_transporter-like_ATP-bd"/>
</dbReference>
<dbReference type="AlphaFoldDB" id="A0A8J3YJJ1"/>
<keyword evidence="7" id="KW-1185">Reference proteome</keyword>
<dbReference type="PROSITE" id="PS50893">
    <property type="entry name" value="ABC_TRANSPORTER_2"/>
    <property type="match status" value="1"/>
</dbReference>
<evidence type="ECO:0000313" key="7">
    <source>
        <dbReference type="Proteomes" id="UP000619260"/>
    </source>
</evidence>
<sequence>MDRAFGPTQALRGLDLTVPYGQVTGLVGANGAGKTTLLLILATLLAPDAGHVRVAGIDPATDPLGVRARMGWMPDVFGLYDQLTVREYLDFTARAYRLTPKVAQQRIDETLVAGRLEDLAGQPVHTLSRGQKQRLALGRALLHGPRVLLLDEPAAGLDPRSRVDLRDTLRALAESGVAVVVSSHILGELEEIADRVAFISGGRCTGEYDVAELSAATQRPWRIRALHPEPLVRALGDLGYTDISSGDAGIEVPPLSEEAAADLLTALVGAGVRVVAFQPVGSGLETAYLALTEEHAA</sequence>
<comment type="caution">
    <text evidence="6">The sequence shown here is derived from an EMBL/GenBank/DDBJ whole genome shotgun (WGS) entry which is preliminary data.</text>
</comment>
<gene>
    <name evidence="6" type="ORF">Val02_19090</name>
</gene>
<accession>A0A8J3YJJ1</accession>
<dbReference type="PANTHER" id="PTHR43335:SF4">
    <property type="entry name" value="ABC TRANSPORTER, ATP-BINDING PROTEIN"/>
    <property type="match status" value="1"/>
</dbReference>
<feature type="domain" description="ABC transporter" evidence="5">
    <location>
        <begin position="1"/>
        <end position="226"/>
    </location>
</feature>
<name>A0A8J3YJJ1_9ACTN</name>
<dbReference type="SUPFAM" id="SSF52540">
    <property type="entry name" value="P-loop containing nucleoside triphosphate hydrolases"/>
    <property type="match status" value="1"/>
</dbReference>
<dbReference type="Proteomes" id="UP000619260">
    <property type="component" value="Unassembled WGS sequence"/>
</dbReference>
<dbReference type="EMBL" id="BOPF01000006">
    <property type="protein sequence ID" value="GIJ45023.1"/>
    <property type="molecule type" value="Genomic_DNA"/>
</dbReference>
<reference evidence="6" key="1">
    <citation type="submission" date="2021-01" db="EMBL/GenBank/DDBJ databases">
        <title>Whole genome shotgun sequence of Virgisporangium aliadipatigenens NBRC 105644.</title>
        <authorList>
            <person name="Komaki H."/>
            <person name="Tamura T."/>
        </authorList>
    </citation>
    <scope>NUCLEOTIDE SEQUENCE</scope>
    <source>
        <strain evidence="6">NBRC 105644</strain>
    </source>
</reference>
<evidence type="ECO:0000256" key="3">
    <source>
        <dbReference type="ARBA" id="ARBA00022741"/>
    </source>
</evidence>
<dbReference type="PANTHER" id="PTHR43335">
    <property type="entry name" value="ABC TRANSPORTER, ATP-BINDING PROTEIN"/>
    <property type="match status" value="1"/>
</dbReference>
<evidence type="ECO:0000256" key="1">
    <source>
        <dbReference type="ARBA" id="ARBA00005417"/>
    </source>
</evidence>
<evidence type="ECO:0000256" key="2">
    <source>
        <dbReference type="ARBA" id="ARBA00022448"/>
    </source>
</evidence>
<proteinExistence type="inferred from homology"/>
<comment type="similarity">
    <text evidence="1">Belongs to the ABC transporter superfamily.</text>
</comment>
<protein>
    <submittedName>
        <fullName evidence="6">Multidrug ABC transporter ATP-binding protein</fullName>
    </submittedName>
</protein>
<dbReference type="Pfam" id="PF00005">
    <property type="entry name" value="ABC_tran"/>
    <property type="match status" value="1"/>
</dbReference>